<protein>
    <submittedName>
        <fullName evidence="2">Uncharacterized protein</fullName>
    </submittedName>
</protein>
<organism evidence="2 3">
    <name type="scientific">Hibiscus sabdariffa</name>
    <name type="common">roselle</name>
    <dbReference type="NCBI Taxonomy" id="183260"/>
    <lineage>
        <taxon>Eukaryota</taxon>
        <taxon>Viridiplantae</taxon>
        <taxon>Streptophyta</taxon>
        <taxon>Embryophyta</taxon>
        <taxon>Tracheophyta</taxon>
        <taxon>Spermatophyta</taxon>
        <taxon>Magnoliopsida</taxon>
        <taxon>eudicotyledons</taxon>
        <taxon>Gunneridae</taxon>
        <taxon>Pentapetalae</taxon>
        <taxon>rosids</taxon>
        <taxon>malvids</taxon>
        <taxon>Malvales</taxon>
        <taxon>Malvaceae</taxon>
        <taxon>Malvoideae</taxon>
        <taxon>Hibiscus</taxon>
    </lineage>
</organism>
<dbReference type="Proteomes" id="UP001396334">
    <property type="component" value="Unassembled WGS sequence"/>
</dbReference>
<sequence length="123" mass="14214">MAKVCSMELLRDLWQHSLLLETSSKLLKLVLADEIKKNAFFSQGNDEVPDPDEFSPLFPMKAWLIINNDIILVVQYFFASFNVLLAFNATMIILVRNVPIPLKVMDFMPISCCYVVYKYITLF</sequence>
<keyword evidence="3" id="KW-1185">Reference proteome</keyword>
<keyword evidence="1" id="KW-0472">Membrane</keyword>
<accession>A0ABR2UD73</accession>
<name>A0ABR2UD73_9ROSI</name>
<keyword evidence="1" id="KW-1133">Transmembrane helix</keyword>
<evidence type="ECO:0000313" key="2">
    <source>
        <dbReference type="EMBL" id="KAK9047544.1"/>
    </source>
</evidence>
<keyword evidence="1" id="KW-0812">Transmembrane</keyword>
<reference evidence="2 3" key="1">
    <citation type="journal article" date="2024" name="G3 (Bethesda)">
        <title>Genome assembly of Hibiscus sabdariffa L. provides insights into metabolisms of medicinal natural products.</title>
        <authorList>
            <person name="Kim T."/>
        </authorList>
    </citation>
    <scope>NUCLEOTIDE SEQUENCE [LARGE SCALE GENOMIC DNA]</scope>
    <source>
        <strain evidence="2">TK-2024</strain>
        <tissue evidence="2">Old leaves</tissue>
    </source>
</reference>
<feature type="transmembrane region" description="Helical" evidence="1">
    <location>
        <begin position="70"/>
        <end position="95"/>
    </location>
</feature>
<evidence type="ECO:0000256" key="1">
    <source>
        <dbReference type="SAM" id="Phobius"/>
    </source>
</evidence>
<gene>
    <name evidence="2" type="ORF">V6N11_053383</name>
</gene>
<comment type="caution">
    <text evidence="2">The sequence shown here is derived from an EMBL/GenBank/DDBJ whole genome shotgun (WGS) entry which is preliminary data.</text>
</comment>
<evidence type="ECO:0000313" key="3">
    <source>
        <dbReference type="Proteomes" id="UP001396334"/>
    </source>
</evidence>
<proteinExistence type="predicted"/>
<dbReference type="EMBL" id="JBBPBN010000001">
    <property type="protein sequence ID" value="KAK9047544.1"/>
    <property type="molecule type" value="Genomic_DNA"/>
</dbReference>